<reference evidence="2 3" key="1">
    <citation type="submission" date="2020-07" db="EMBL/GenBank/DDBJ databases">
        <authorList>
            <person name="Xu S."/>
            <person name="Li A."/>
        </authorList>
    </citation>
    <scope>NUCLEOTIDE SEQUENCE [LARGE SCALE GENOMIC DNA]</scope>
    <source>
        <strain evidence="2 3">SG-8</strain>
    </source>
</reference>
<dbReference type="Proteomes" id="UP000552587">
    <property type="component" value="Unassembled WGS sequence"/>
</dbReference>
<dbReference type="Pfam" id="PF12146">
    <property type="entry name" value="Hydrolase_4"/>
    <property type="match status" value="1"/>
</dbReference>
<comment type="caution">
    <text evidence="2">The sequence shown here is derived from an EMBL/GenBank/DDBJ whole genome shotgun (WGS) entry which is preliminary data.</text>
</comment>
<keyword evidence="2" id="KW-0378">Hydrolase</keyword>
<feature type="domain" description="Serine aminopeptidase S33" evidence="1">
    <location>
        <begin position="89"/>
        <end position="208"/>
    </location>
</feature>
<dbReference type="EMBL" id="JACHTE010000002">
    <property type="protein sequence ID" value="MBB1087629.1"/>
    <property type="molecule type" value="Genomic_DNA"/>
</dbReference>
<dbReference type="InterPro" id="IPR022742">
    <property type="entry name" value="Hydrolase_4"/>
</dbReference>
<evidence type="ECO:0000313" key="3">
    <source>
        <dbReference type="Proteomes" id="UP000552587"/>
    </source>
</evidence>
<dbReference type="PANTHER" id="PTHR11614">
    <property type="entry name" value="PHOSPHOLIPASE-RELATED"/>
    <property type="match status" value="1"/>
</dbReference>
<dbReference type="InterPro" id="IPR029058">
    <property type="entry name" value="AB_hydrolase_fold"/>
</dbReference>
<name>A0A7W3YDC3_9GAMM</name>
<dbReference type="Gene3D" id="3.40.50.1820">
    <property type="entry name" value="alpha/beta hydrolase"/>
    <property type="match status" value="1"/>
</dbReference>
<sequence length="308" mass="32931">MAAVAPNFSTTVRTNIQLGLLRAGFRLGGWIAPDSTARRAGRLFGTPLVPARRRAQRATQAGARRGQLGSGDTALTTYAWGNPGSEPYILFSHGWSSHGTRVVAWLPALRRAGFAVVAFDQQGHGLSPGSFAALPDFVRGLQRVGEHFGPAHAVLGHSLGGAAAMLALEAGLQARLALLVAPAADAVSASDRFAGFVGLSRKVQQRMLGQFEAEYRIRFAAMQVHAVAPRLAQPALVLHDLEDREVPWHEGEAYARHWPDARLLSTQGLGHRRILDAPDVIDAGLRFLNGDIVGERVVSSPNLPFGLA</sequence>
<proteinExistence type="predicted"/>
<dbReference type="RefSeq" id="WP_182668403.1">
    <property type="nucleotide sequence ID" value="NZ_JACHTE010000002.1"/>
</dbReference>
<keyword evidence="3" id="KW-1185">Reference proteome</keyword>
<protein>
    <submittedName>
        <fullName evidence="2">Alpha/beta fold hydrolase</fullName>
    </submittedName>
</protein>
<gene>
    <name evidence="2" type="ORF">H4F99_03900</name>
</gene>
<accession>A0A7W3YDC3</accession>
<organism evidence="2 3">
    <name type="scientific">Marilutibacter penaei</name>
    <dbReference type="NCBI Taxonomy" id="2759900"/>
    <lineage>
        <taxon>Bacteria</taxon>
        <taxon>Pseudomonadati</taxon>
        <taxon>Pseudomonadota</taxon>
        <taxon>Gammaproteobacteria</taxon>
        <taxon>Lysobacterales</taxon>
        <taxon>Lysobacteraceae</taxon>
        <taxon>Marilutibacter</taxon>
    </lineage>
</organism>
<dbReference type="GO" id="GO:0016787">
    <property type="term" value="F:hydrolase activity"/>
    <property type="evidence" value="ECO:0007669"/>
    <property type="project" value="UniProtKB-KW"/>
</dbReference>
<dbReference type="AlphaFoldDB" id="A0A7W3YDC3"/>
<dbReference type="SUPFAM" id="SSF53474">
    <property type="entry name" value="alpha/beta-Hydrolases"/>
    <property type="match status" value="1"/>
</dbReference>
<dbReference type="InterPro" id="IPR051044">
    <property type="entry name" value="MAG_DAG_Lipase"/>
</dbReference>
<evidence type="ECO:0000313" key="2">
    <source>
        <dbReference type="EMBL" id="MBB1087629.1"/>
    </source>
</evidence>
<evidence type="ECO:0000259" key="1">
    <source>
        <dbReference type="Pfam" id="PF12146"/>
    </source>
</evidence>